<feature type="domain" description="ABC transmembrane type-1" evidence="8">
    <location>
        <begin position="69"/>
        <end position="278"/>
    </location>
</feature>
<keyword evidence="3" id="KW-1003">Cell membrane</keyword>
<evidence type="ECO:0000259" key="8">
    <source>
        <dbReference type="PROSITE" id="PS50928"/>
    </source>
</evidence>
<dbReference type="EMBL" id="FRFD01000010">
    <property type="protein sequence ID" value="SHO51770.1"/>
    <property type="molecule type" value="Genomic_DNA"/>
</dbReference>
<evidence type="ECO:0000256" key="1">
    <source>
        <dbReference type="ARBA" id="ARBA00004651"/>
    </source>
</evidence>
<keyword evidence="10" id="KW-1185">Reference proteome</keyword>
<evidence type="ECO:0000256" key="3">
    <source>
        <dbReference type="ARBA" id="ARBA00022475"/>
    </source>
</evidence>
<sequence length="289" mass="32037">MKKKMKTNLFYGLLLLPALVLFVLFFIIPVAQSTWLSFTDSFGMKSTYHFIGLDNYKEALRDLSFRKTIGATSKYALISVVVGNILSLILALILDSKLRLKNSLRAVFFIPNIMSLLVVGYIWNFVYTSVFPDVLEGLGMKSFAILGSKTLVIPALAIVGIWNAAGYYMVIYIAALQGISEDLIEAAKIDGAGTLRLLFNIRLPLIASTVFTCLILSIAAHMKVFELPYTMTSGGPVGESTTMVYKIYTTAFNANRNGYASAQSIIMFIIIAAITLILNYIMKKREEKL</sequence>
<dbReference type="OrthoDB" id="9786413at2"/>
<feature type="transmembrane region" description="Helical" evidence="7">
    <location>
        <begin position="151"/>
        <end position="176"/>
    </location>
</feature>
<evidence type="ECO:0000256" key="7">
    <source>
        <dbReference type="RuleBase" id="RU363032"/>
    </source>
</evidence>
<feature type="transmembrane region" description="Helical" evidence="7">
    <location>
        <begin position="106"/>
        <end position="131"/>
    </location>
</feature>
<dbReference type="InterPro" id="IPR051393">
    <property type="entry name" value="ABC_transporter_permease"/>
</dbReference>
<keyword evidence="2 7" id="KW-0813">Transport</keyword>
<name>A0A1M7YGM3_9FIRM</name>
<feature type="transmembrane region" description="Helical" evidence="7">
    <location>
        <begin position="197"/>
        <end position="220"/>
    </location>
</feature>
<keyword evidence="5 7" id="KW-1133">Transmembrane helix</keyword>
<dbReference type="Proteomes" id="UP000184612">
    <property type="component" value="Unassembled WGS sequence"/>
</dbReference>
<feature type="transmembrane region" description="Helical" evidence="7">
    <location>
        <begin position="75"/>
        <end position="94"/>
    </location>
</feature>
<dbReference type="GO" id="GO:0055085">
    <property type="term" value="P:transmembrane transport"/>
    <property type="evidence" value="ECO:0007669"/>
    <property type="project" value="InterPro"/>
</dbReference>
<dbReference type="STRING" id="1121345.SAMN02745217_03322"/>
<dbReference type="PANTHER" id="PTHR30193">
    <property type="entry name" value="ABC TRANSPORTER PERMEASE PROTEIN"/>
    <property type="match status" value="1"/>
</dbReference>
<dbReference type="Gene3D" id="1.10.3720.10">
    <property type="entry name" value="MetI-like"/>
    <property type="match status" value="1"/>
</dbReference>
<comment type="subcellular location">
    <subcellularLocation>
        <location evidence="1 7">Cell membrane</location>
        <topology evidence="1 7">Multi-pass membrane protein</topology>
    </subcellularLocation>
</comment>
<evidence type="ECO:0000256" key="5">
    <source>
        <dbReference type="ARBA" id="ARBA00022989"/>
    </source>
</evidence>
<keyword evidence="6 7" id="KW-0472">Membrane</keyword>
<dbReference type="RefSeq" id="WP_073589983.1">
    <property type="nucleotide sequence ID" value="NZ_FRFD01000010.1"/>
</dbReference>
<dbReference type="PROSITE" id="PS50928">
    <property type="entry name" value="ABC_TM1"/>
    <property type="match status" value="1"/>
</dbReference>
<feature type="transmembrane region" description="Helical" evidence="7">
    <location>
        <begin position="262"/>
        <end position="282"/>
    </location>
</feature>
<accession>A0A1M7YGM3</accession>
<keyword evidence="4 7" id="KW-0812">Transmembrane</keyword>
<gene>
    <name evidence="9" type="ORF">SAMN02745217_03322</name>
</gene>
<dbReference type="PANTHER" id="PTHR30193:SF41">
    <property type="entry name" value="DIACETYLCHITOBIOSE UPTAKE SYSTEM PERMEASE PROTEIN NGCF"/>
    <property type="match status" value="1"/>
</dbReference>
<proteinExistence type="inferred from homology"/>
<dbReference type="CDD" id="cd06261">
    <property type="entry name" value="TM_PBP2"/>
    <property type="match status" value="1"/>
</dbReference>
<evidence type="ECO:0000313" key="10">
    <source>
        <dbReference type="Proteomes" id="UP000184612"/>
    </source>
</evidence>
<dbReference type="GO" id="GO:0005886">
    <property type="term" value="C:plasma membrane"/>
    <property type="evidence" value="ECO:0007669"/>
    <property type="project" value="UniProtKB-SubCell"/>
</dbReference>
<protein>
    <submittedName>
        <fullName evidence="9">Raffinose/stachyose/melibiose transport system permease protein</fullName>
    </submittedName>
</protein>
<dbReference type="InterPro" id="IPR035906">
    <property type="entry name" value="MetI-like_sf"/>
</dbReference>
<evidence type="ECO:0000313" key="9">
    <source>
        <dbReference type="EMBL" id="SHO51770.1"/>
    </source>
</evidence>
<dbReference type="SUPFAM" id="SSF161098">
    <property type="entry name" value="MetI-like"/>
    <property type="match status" value="1"/>
</dbReference>
<evidence type="ECO:0000256" key="4">
    <source>
        <dbReference type="ARBA" id="ARBA00022692"/>
    </source>
</evidence>
<dbReference type="InterPro" id="IPR000515">
    <property type="entry name" value="MetI-like"/>
</dbReference>
<evidence type="ECO:0000256" key="6">
    <source>
        <dbReference type="ARBA" id="ARBA00023136"/>
    </source>
</evidence>
<comment type="similarity">
    <text evidence="7">Belongs to the binding-protein-dependent transport system permease family.</text>
</comment>
<organism evidence="9 10">
    <name type="scientific">Anaerocolumna xylanovorans DSM 12503</name>
    <dbReference type="NCBI Taxonomy" id="1121345"/>
    <lineage>
        <taxon>Bacteria</taxon>
        <taxon>Bacillati</taxon>
        <taxon>Bacillota</taxon>
        <taxon>Clostridia</taxon>
        <taxon>Lachnospirales</taxon>
        <taxon>Lachnospiraceae</taxon>
        <taxon>Anaerocolumna</taxon>
    </lineage>
</organism>
<dbReference type="Pfam" id="PF00528">
    <property type="entry name" value="BPD_transp_1"/>
    <property type="match status" value="1"/>
</dbReference>
<reference evidence="9 10" key="1">
    <citation type="submission" date="2016-12" db="EMBL/GenBank/DDBJ databases">
        <authorList>
            <person name="Song W.-J."/>
            <person name="Kurnit D.M."/>
        </authorList>
    </citation>
    <scope>NUCLEOTIDE SEQUENCE [LARGE SCALE GENOMIC DNA]</scope>
    <source>
        <strain evidence="9 10">DSM 12503</strain>
    </source>
</reference>
<evidence type="ECO:0000256" key="2">
    <source>
        <dbReference type="ARBA" id="ARBA00022448"/>
    </source>
</evidence>
<dbReference type="AlphaFoldDB" id="A0A1M7YGM3"/>